<dbReference type="Proteomes" id="UP000659904">
    <property type="component" value="Unassembled WGS sequence"/>
</dbReference>
<dbReference type="AlphaFoldDB" id="A0A8J3KK00"/>
<gene>
    <name evidence="1" type="ORF">Cci01nite_53320</name>
</gene>
<dbReference type="InterPro" id="IPR027417">
    <property type="entry name" value="P-loop_NTPase"/>
</dbReference>
<organism evidence="1 2">
    <name type="scientific">Catellatospora citrea</name>
    <dbReference type="NCBI Taxonomy" id="53366"/>
    <lineage>
        <taxon>Bacteria</taxon>
        <taxon>Bacillati</taxon>
        <taxon>Actinomycetota</taxon>
        <taxon>Actinomycetes</taxon>
        <taxon>Micromonosporales</taxon>
        <taxon>Micromonosporaceae</taxon>
        <taxon>Catellatospora</taxon>
    </lineage>
</organism>
<proteinExistence type="predicted"/>
<dbReference type="EMBL" id="BONH01000027">
    <property type="protein sequence ID" value="GIG00239.1"/>
    <property type="molecule type" value="Genomic_DNA"/>
</dbReference>
<comment type="caution">
    <text evidence="1">The sequence shown here is derived from an EMBL/GenBank/DDBJ whole genome shotgun (WGS) entry which is preliminary data.</text>
</comment>
<reference evidence="1 2" key="1">
    <citation type="submission" date="2021-01" db="EMBL/GenBank/DDBJ databases">
        <title>Whole genome shotgun sequence of Catellatospora citrea NBRC 14495.</title>
        <authorList>
            <person name="Komaki H."/>
            <person name="Tamura T."/>
        </authorList>
    </citation>
    <scope>NUCLEOTIDE SEQUENCE [LARGE SCALE GENOMIC DNA]</scope>
    <source>
        <strain evidence="1 2">NBRC 14495</strain>
    </source>
</reference>
<dbReference type="Gene3D" id="3.40.50.300">
    <property type="entry name" value="P-loop containing nucleotide triphosphate hydrolases"/>
    <property type="match status" value="1"/>
</dbReference>
<evidence type="ECO:0000313" key="2">
    <source>
        <dbReference type="Proteomes" id="UP000659904"/>
    </source>
</evidence>
<sequence>MRVRSVTPEGLVDELIERIAKIAEPDGWTRVAVDGAPAAGPDRLAEALVDPLRALGHEVLHVRTGDFLRPRSVRFEFGRTDPDAYYEGWFDEAGLRREVLDPLGPGGTGRVLPTLWDPVRDRATRAGYLTLPPGAVLLVSGDLLLGSGLPFELAAHLVMSPAALARHTPPELAWTLPAYARYAAEVAPQTFADLVAKVDDARHPAIMSVD</sequence>
<protein>
    <recommendedName>
        <fullName evidence="3">Uridine kinase</fullName>
    </recommendedName>
</protein>
<accession>A0A8J3KK00</accession>
<dbReference type="SUPFAM" id="SSF52540">
    <property type="entry name" value="P-loop containing nucleoside triphosphate hydrolases"/>
    <property type="match status" value="1"/>
</dbReference>
<evidence type="ECO:0008006" key="3">
    <source>
        <dbReference type="Google" id="ProtNLM"/>
    </source>
</evidence>
<name>A0A8J3KK00_9ACTN</name>
<keyword evidence="2" id="KW-1185">Reference proteome</keyword>
<dbReference type="RefSeq" id="WP_120320194.1">
    <property type="nucleotide sequence ID" value="NZ_BONH01000027.1"/>
</dbReference>
<evidence type="ECO:0000313" key="1">
    <source>
        <dbReference type="EMBL" id="GIG00239.1"/>
    </source>
</evidence>